<dbReference type="Proteomes" id="UP000295063">
    <property type="component" value="Unassembled WGS sequence"/>
</dbReference>
<dbReference type="SMART" id="SM00387">
    <property type="entry name" value="HATPase_c"/>
    <property type="match status" value="1"/>
</dbReference>
<proteinExistence type="predicted"/>
<evidence type="ECO:0000313" key="17">
    <source>
        <dbReference type="Proteomes" id="UP000295063"/>
    </source>
</evidence>
<dbReference type="EMBL" id="SLUI01000007">
    <property type="protein sequence ID" value="TCL36765.1"/>
    <property type="molecule type" value="Genomic_DNA"/>
</dbReference>
<dbReference type="AlphaFoldDB" id="A0A4R1PXT2"/>
<dbReference type="Pfam" id="PF00512">
    <property type="entry name" value="HisKA"/>
    <property type="match status" value="1"/>
</dbReference>
<dbReference type="PRINTS" id="PR00344">
    <property type="entry name" value="BCTRLSENSOR"/>
</dbReference>
<comment type="catalytic activity">
    <reaction evidence="1">
        <text>ATP + protein L-histidine = ADP + protein N-phospho-L-histidine.</text>
        <dbReference type="EC" id="2.7.13.3"/>
    </reaction>
</comment>
<dbReference type="PANTHER" id="PTHR43065:SF46">
    <property type="entry name" value="C4-DICARBOXYLATE TRANSPORT SENSOR PROTEIN DCTB"/>
    <property type="match status" value="1"/>
</dbReference>
<dbReference type="GO" id="GO:0005524">
    <property type="term" value="F:ATP binding"/>
    <property type="evidence" value="ECO:0007669"/>
    <property type="project" value="UniProtKB-KW"/>
</dbReference>
<keyword evidence="10" id="KW-0067">ATP-binding</keyword>
<dbReference type="Pfam" id="PF02518">
    <property type="entry name" value="HATPase_c"/>
    <property type="match status" value="1"/>
</dbReference>
<feature type="domain" description="Histidine kinase" evidence="15">
    <location>
        <begin position="218"/>
        <end position="422"/>
    </location>
</feature>
<feature type="transmembrane region" description="Helical" evidence="14">
    <location>
        <begin position="6"/>
        <end position="25"/>
    </location>
</feature>
<evidence type="ECO:0000259" key="15">
    <source>
        <dbReference type="PROSITE" id="PS50109"/>
    </source>
</evidence>
<accession>A0A4R1PXT2</accession>
<evidence type="ECO:0000256" key="10">
    <source>
        <dbReference type="ARBA" id="ARBA00022840"/>
    </source>
</evidence>
<evidence type="ECO:0000256" key="5">
    <source>
        <dbReference type="ARBA" id="ARBA00022553"/>
    </source>
</evidence>
<gene>
    <name evidence="16" type="ORF">EV210_10727</name>
</gene>
<keyword evidence="11 14" id="KW-1133">Transmembrane helix</keyword>
<evidence type="ECO:0000256" key="13">
    <source>
        <dbReference type="ARBA" id="ARBA00023136"/>
    </source>
</evidence>
<evidence type="ECO:0000256" key="8">
    <source>
        <dbReference type="ARBA" id="ARBA00022741"/>
    </source>
</evidence>
<dbReference type="GO" id="GO:0071555">
    <property type="term" value="P:cell wall organization"/>
    <property type="evidence" value="ECO:0007669"/>
    <property type="project" value="InterPro"/>
</dbReference>
<dbReference type="InterPro" id="IPR005467">
    <property type="entry name" value="His_kinase_dom"/>
</dbReference>
<feature type="transmembrane region" description="Helical" evidence="14">
    <location>
        <begin position="109"/>
        <end position="129"/>
    </location>
</feature>
<evidence type="ECO:0000256" key="4">
    <source>
        <dbReference type="ARBA" id="ARBA00022475"/>
    </source>
</evidence>
<keyword evidence="17" id="KW-1185">Reference proteome</keyword>
<dbReference type="Pfam" id="PF07694">
    <property type="entry name" value="5TM-5TMR_LYT"/>
    <property type="match status" value="1"/>
</dbReference>
<evidence type="ECO:0000256" key="6">
    <source>
        <dbReference type="ARBA" id="ARBA00022679"/>
    </source>
</evidence>
<name>A0A4R1PXT2_9FIRM</name>
<dbReference type="CDD" id="cd00082">
    <property type="entry name" value="HisKA"/>
    <property type="match status" value="1"/>
</dbReference>
<evidence type="ECO:0000256" key="1">
    <source>
        <dbReference type="ARBA" id="ARBA00000085"/>
    </source>
</evidence>
<protein>
    <recommendedName>
        <fullName evidence="3">histidine kinase</fullName>
        <ecNumber evidence="3">2.7.13.3</ecNumber>
    </recommendedName>
</protein>
<evidence type="ECO:0000256" key="14">
    <source>
        <dbReference type="SAM" id="Phobius"/>
    </source>
</evidence>
<comment type="subcellular location">
    <subcellularLocation>
        <location evidence="2">Cell membrane</location>
        <topology evidence="2">Multi-pass membrane protein</topology>
    </subcellularLocation>
</comment>
<feature type="transmembrane region" description="Helical" evidence="14">
    <location>
        <begin position="46"/>
        <end position="67"/>
    </location>
</feature>
<keyword evidence="7 14" id="KW-0812">Transmembrane</keyword>
<dbReference type="InterPro" id="IPR004358">
    <property type="entry name" value="Sig_transdc_His_kin-like_C"/>
</dbReference>
<feature type="transmembrane region" description="Helical" evidence="14">
    <location>
        <begin position="171"/>
        <end position="189"/>
    </location>
</feature>
<dbReference type="GO" id="GO:0005886">
    <property type="term" value="C:plasma membrane"/>
    <property type="evidence" value="ECO:0007669"/>
    <property type="project" value="UniProtKB-SubCell"/>
</dbReference>
<dbReference type="SUPFAM" id="SSF47384">
    <property type="entry name" value="Homodimeric domain of signal transducing histidine kinase"/>
    <property type="match status" value="1"/>
</dbReference>
<dbReference type="Gene3D" id="3.30.565.10">
    <property type="entry name" value="Histidine kinase-like ATPase, C-terminal domain"/>
    <property type="match status" value="1"/>
</dbReference>
<reference evidence="16 17" key="1">
    <citation type="submission" date="2019-03" db="EMBL/GenBank/DDBJ databases">
        <title>Genomic Encyclopedia of Type Strains, Phase IV (KMG-IV): sequencing the most valuable type-strain genomes for metagenomic binning, comparative biology and taxonomic classification.</title>
        <authorList>
            <person name="Goeker M."/>
        </authorList>
    </citation>
    <scope>NUCLEOTIDE SEQUENCE [LARGE SCALE GENOMIC DNA]</scope>
    <source>
        <strain evidence="16 17">DSM 15969</strain>
    </source>
</reference>
<keyword evidence="6" id="KW-0808">Transferase</keyword>
<dbReference type="SMART" id="SM00388">
    <property type="entry name" value="HisKA"/>
    <property type="match status" value="1"/>
</dbReference>
<dbReference type="InterPro" id="IPR003594">
    <property type="entry name" value="HATPase_dom"/>
</dbReference>
<dbReference type="InterPro" id="IPR036890">
    <property type="entry name" value="HATPase_C_sf"/>
</dbReference>
<evidence type="ECO:0000256" key="2">
    <source>
        <dbReference type="ARBA" id="ARBA00004651"/>
    </source>
</evidence>
<dbReference type="SUPFAM" id="SSF55874">
    <property type="entry name" value="ATPase domain of HSP90 chaperone/DNA topoisomerase II/histidine kinase"/>
    <property type="match status" value="1"/>
</dbReference>
<dbReference type="InterPro" id="IPR036097">
    <property type="entry name" value="HisK_dim/P_sf"/>
</dbReference>
<evidence type="ECO:0000256" key="12">
    <source>
        <dbReference type="ARBA" id="ARBA00023012"/>
    </source>
</evidence>
<evidence type="ECO:0000256" key="7">
    <source>
        <dbReference type="ARBA" id="ARBA00022692"/>
    </source>
</evidence>
<comment type="caution">
    <text evidence="16">The sequence shown here is derived from an EMBL/GenBank/DDBJ whole genome shotgun (WGS) entry which is preliminary data.</text>
</comment>
<dbReference type="RefSeq" id="WP_165898877.1">
    <property type="nucleotide sequence ID" value="NZ_SLUI01000007.1"/>
</dbReference>
<keyword evidence="9 16" id="KW-0418">Kinase</keyword>
<dbReference type="EC" id="2.7.13.3" evidence="3"/>
<keyword evidence="8" id="KW-0547">Nucleotide-binding</keyword>
<feature type="transmembrane region" description="Helical" evidence="14">
    <location>
        <begin position="73"/>
        <end position="97"/>
    </location>
</feature>
<feature type="transmembrane region" description="Helical" evidence="14">
    <location>
        <begin position="135"/>
        <end position="159"/>
    </location>
</feature>
<evidence type="ECO:0000313" key="16">
    <source>
        <dbReference type="EMBL" id="TCL36765.1"/>
    </source>
</evidence>
<organism evidence="16 17">
    <name type="scientific">Anaerospora hongkongensis</name>
    <dbReference type="NCBI Taxonomy" id="244830"/>
    <lineage>
        <taxon>Bacteria</taxon>
        <taxon>Bacillati</taxon>
        <taxon>Bacillota</taxon>
        <taxon>Negativicutes</taxon>
        <taxon>Selenomonadales</taxon>
        <taxon>Sporomusaceae</taxon>
        <taxon>Anaerospora</taxon>
    </lineage>
</organism>
<dbReference type="InterPro" id="IPR011620">
    <property type="entry name" value="Sig_transdc_His_kinase_LytS_TM"/>
</dbReference>
<evidence type="ECO:0000256" key="3">
    <source>
        <dbReference type="ARBA" id="ARBA00012438"/>
    </source>
</evidence>
<dbReference type="InterPro" id="IPR003661">
    <property type="entry name" value="HisK_dim/P_dom"/>
</dbReference>
<keyword evidence="13 14" id="KW-0472">Membrane</keyword>
<keyword evidence="12" id="KW-0902">Two-component regulatory system</keyword>
<evidence type="ECO:0000256" key="9">
    <source>
        <dbReference type="ARBA" id="ARBA00022777"/>
    </source>
</evidence>
<dbReference type="PROSITE" id="PS50109">
    <property type="entry name" value="HIS_KIN"/>
    <property type="match status" value="1"/>
</dbReference>
<keyword evidence="5" id="KW-0597">Phosphoprotein</keyword>
<evidence type="ECO:0000256" key="11">
    <source>
        <dbReference type="ARBA" id="ARBA00022989"/>
    </source>
</evidence>
<sequence>MNSTQADSIVSLINHVCIMVLAYAVSHSKCYLEWLDGHRTLRNKSCLALIFGLFSLYAAAAGGVANVRVLGPMLGGLIGGPAVGICAGIFGGIYRFLDLRYAGASEMSLSALLATILAGLSGGLIYRWQKGQLPGVWITAIFAVGFEVFHMALTIAMGYQNEIVIKTVENVAIPMIISHAVGATLFVFITKNIMSARNLEKELLHFDRLNLVGQMAANVAHEIRNPLTSVRGYLQRMQMKNNYNLSKEHCNLMLEELDRTNQIISEYLLLTKEKVSYRENCCLNSLIKTLYPLLDTNALSVNSTITLALETVPTLCLDEKEIRQLLLNLVNNGLEAMPLGGNIVIRTFLAHSTVVLSVSDQGLGIPTKLIDKLGTPFLTTKSEGTGLGLAICYRIAFRHNASIKAETSSTGTTFSVNFALPVN</sequence>
<keyword evidence="4" id="KW-1003">Cell membrane</keyword>
<dbReference type="Gene3D" id="1.10.287.130">
    <property type="match status" value="1"/>
</dbReference>
<dbReference type="PANTHER" id="PTHR43065">
    <property type="entry name" value="SENSOR HISTIDINE KINASE"/>
    <property type="match status" value="1"/>
</dbReference>
<dbReference type="GO" id="GO:0000155">
    <property type="term" value="F:phosphorelay sensor kinase activity"/>
    <property type="evidence" value="ECO:0007669"/>
    <property type="project" value="InterPro"/>
</dbReference>